<dbReference type="STRING" id="150374.A0A0M8MYM7"/>
<sequence length="569" mass="63993">MATIHSRDVPPIQTLPLEILWRIASHLSTTDFCSIRLSCRGLEKALLQPFATDFFTRKQFMMSDFSLGALVDIARSRLGPCLKSVHLGLDQLGVSAVVAYGLTPAEHARYHQLQEDGYMDSSREFDLLTEAFRHLGGLESIVIRDFNSNTRHRDGQGQHWRSYGALTIQRETGVRPRVMYSVDGKRDAFDPTTIFSLVLRCLGQAQARPTSLRIYARRGGQLHDDAFSLPEVDSERESVARVLAGLKELHLCIQPRYYQPIPPGPAHLLLRRLLVYTQSLEELRINCANELNSSPLSESFAGFLRWLAIPVSQAAPPGQEVVDAASSSEPSTKSYDHDPNSITNPIPPPIALSRLRVLSFGSLTASAEDILAVISKFARHLERLELWRLTLIPHNSFSSAPTRTSGCPWITLFRGLLEIPDLKLTSLLVGRVRGSSRVSSDGFIRFVDEDAVMWDRDLPVEVRYQGPDWRSFVQGLSMMYHSASEAQLVGRKALQTYITKFGGNGDANYEAEIARRAAKLEHTLSRTVYRVGGSEEYQGAFFEDVESEWIHDQMEYLEDEPLESEDDEW</sequence>
<comment type="caution">
    <text evidence="3">The sequence shown here is derived from an EMBL/GenBank/DDBJ whole genome shotgun (WGS) entry which is preliminary data.</text>
</comment>
<dbReference type="OrthoDB" id="5279008at2759"/>
<proteinExistence type="predicted"/>
<evidence type="ECO:0000313" key="4">
    <source>
        <dbReference type="Proteomes" id="UP000053831"/>
    </source>
</evidence>
<name>A0A0M8MYM7_ESCWE</name>
<dbReference type="InterPro" id="IPR001810">
    <property type="entry name" value="F-box_dom"/>
</dbReference>
<evidence type="ECO:0000256" key="1">
    <source>
        <dbReference type="SAM" id="MobiDB-lite"/>
    </source>
</evidence>
<feature type="region of interest" description="Disordered" evidence="1">
    <location>
        <begin position="318"/>
        <end position="340"/>
    </location>
</feature>
<dbReference type="EMBL" id="LGSR01000028">
    <property type="protein sequence ID" value="KOS17024.1"/>
    <property type="molecule type" value="Genomic_DNA"/>
</dbReference>
<evidence type="ECO:0000313" key="3">
    <source>
        <dbReference type="EMBL" id="KOS17024.1"/>
    </source>
</evidence>
<dbReference type="Pfam" id="PF00646">
    <property type="entry name" value="F-box"/>
    <property type="match status" value="1"/>
</dbReference>
<dbReference type="PROSITE" id="PS50181">
    <property type="entry name" value="FBOX"/>
    <property type="match status" value="1"/>
</dbReference>
<reference evidence="3 4" key="1">
    <citation type="submission" date="2015-07" db="EMBL/GenBank/DDBJ databases">
        <title>The genome of the fungus Escovopsis weberi, a specialized disease agent of ant agriculture.</title>
        <authorList>
            <person name="de Man T.J."/>
            <person name="Stajich J.E."/>
            <person name="Kubicek C.P."/>
            <person name="Chenthamara K."/>
            <person name="Atanasova L."/>
            <person name="Druzhinina I.S."/>
            <person name="Birnbaum S."/>
            <person name="Barribeau S.M."/>
            <person name="Teiling C."/>
            <person name="Suen G."/>
            <person name="Currie C."/>
            <person name="Gerardo N.M."/>
        </authorList>
    </citation>
    <scope>NUCLEOTIDE SEQUENCE [LARGE SCALE GENOMIC DNA]</scope>
</reference>
<dbReference type="AlphaFoldDB" id="A0A0M8MYM7"/>
<evidence type="ECO:0000259" key="2">
    <source>
        <dbReference type="PROSITE" id="PS50181"/>
    </source>
</evidence>
<dbReference type="SUPFAM" id="SSF81383">
    <property type="entry name" value="F-box domain"/>
    <property type="match status" value="1"/>
</dbReference>
<accession>A0A0M8MYM7</accession>
<feature type="domain" description="F-box" evidence="2">
    <location>
        <begin position="9"/>
        <end position="58"/>
    </location>
</feature>
<keyword evidence="4" id="KW-1185">Reference proteome</keyword>
<protein>
    <recommendedName>
        <fullName evidence="2">F-box domain-containing protein</fullName>
    </recommendedName>
</protein>
<dbReference type="CDD" id="cd09917">
    <property type="entry name" value="F-box_SF"/>
    <property type="match status" value="1"/>
</dbReference>
<organism evidence="3 4">
    <name type="scientific">Escovopsis weberi</name>
    <dbReference type="NCBI Taxonomy" id="150374"/>
    <lineage>
        <taxon>Eukaryota</taxon>
        <taxon>Fungi</taxon>
        <taxon>Dikarya</taxon>
        <taxon>Ascomycota</taxon>
        <taxon>Pezizomycotina</taxon>
        <taxon>Sordariomycetes</taxon>
        <taxon>Hypocreomycetidae</taxon>
        <taxon>Hypocreales</taxon>
        <taxon>Hypocreaceae</taxon>
        <taxon>Escovopsis</taxon>
    </lineage>
</organism>
<dbReference type="Proteomes" id="UP000053831">
    <property type="component" value="Unassembled WGS sequence"/>
</dbReference>
<dbReference type="InterPro" id="IPR036047">
    <property type="entry name" value="F-box-like_dom_sf"/>
</dbReference>
<gene>
    <name evidence="3" type="ORF">ESCO_005954</name>
</gene>